<proteinExistence type="predicted"/>
<accession>A0A8S5R6L9</accession>
<dbReference type="EMBL" id="BK015827">
    <property type="protein sequence ID" value="DAE27047.1"/>
    <property type="molecule type" value="Genomic_DNA"/>
</dbReference>
<evidence type="ECO:0000313" key="1">
    <source>
        <dbReference type="EMBL" id="DAE27047.1"/>
    </source>
</evidence>
<sequence length="130" mass="14208">MRSLKKNQRQLWYALYRDKIPIVDENGDETGDYTAGYSPPVSFYANLSPGKGSAQAAVFGTDIDFTRSISTTDMDLPITETSLVWYETEPVLLEDGTADPDSADYEVAAPPADGLNELVIALKARAKNAQ</sequence>
<protein>
    <submittedName>
        <fullName evidence="1">Uncharacterized protein</fullName>
    </submittedName>
</protein>
<organism evidence="1">
    <name type="scientific">virus sp. ctah610</name>
    <dbReference type="NCBI Taxonomy" id="2826807"/>
    <lineage>
        <taxon>Viruses</taxon>
    </lineage>
</organism>
<reference evidence="1" key="1">
    <citation type="journal article" date="2021" name="Proc. Natl. Acad. Sci. U.S.A.">
        <title>A Catalog of Tens of Thousands of Viruses from Human Metagenomes Reveals Hidden Associations with Chronic Diseases.</title>
        <authorList>
            <person name="Tisza M.J."/>
            <person name="Buck C.B."/>
        </authorList>
    </citation>
    <scope>NUCLEOTIDE SEQUENCE</scope>
    <source>
        <strain evidence="1">Ctah610</strain>
    </source>
</reference>
<name>A0A8S5R6L9_9VIRU</name>